<dbReference type="SUPFAM" id="SSF46785">
    <property type="entry name" value="Winged helix' DNA-binding domain"/>
    <property type="match status" value="1"/>
</dbReference>
<sequence>MVESQNYDVFQAIADPTRRKMLVLLANEEMPVTMISNHFSISRPAISKHLRILSAANLVTSEKIGREMRYQLQPETLQEFKQWLSFFDQFWENKIAMLQHIVEQDQETNKSIKNG</sequence>
<gene>
    <name evidence="3" type="primary">sdpR_2</name>
    <name evidence="3" type="ORF">BkAM31D_12130</name>
</gene>
<reference evidence="3 4" key="1">
    <citation type="submission" date="2017-04" db="EMBL/GenBank/DDBJ databases">
        <title>Bacillus krulwichiae AM31D Genome sequencing and assembly.</title>
        <authorList>
            <person name="Krulwich T.A."/>
            <person name="Anastor L."/>
            <person name="Ehrlich R."/>
            <person name="Ehrlich G.D."/>
            <person name="Janto B."/>
        </authorList>
    </citation>
    <scope>NUCLEOTIDE SEQUENCE [LARGE SCALE GENOMIC DNA]</scope>
    <source>
        <strain evidence="3 4">AM31D</strain>
    </source>
</reference>
<proteinExistence type="predicted"/>
<dbReference type="Pfam" id="PF01022">
    <property type="entry name" value="HTH_5"/>
    <property type="match status" value="1"/>
</dbReference>
<dbReference type="NCBIfam" id="NF033788">
    <property type="entry name" value="HTH_metalloreg"/>
    <property type="match status" value="1"/>
</dbReference>
<feature type="domain" description="HTH arsR-type" evidence="2">
    <location>
        <begin position="1"/>
        <end position="109"/>
    </location>
</feature>
<dbReference type="KEGG" id="bkw:BkAM31D_12130"/>
<dbReference type="InterPro" id="IPR001845">
    <property type="entry name" value="HTH_ArsR_DNA-bd_dom"/>
</dbReference>
<keyword evidence="1" id="KW-0238">DNA-binding</keyword>
<dbReference type="PRINTS" id="PR00778">
    <property type="entry name" value="HTHARSR"/>
</dbReference>
<evidence type="ECO:0000259" key="2">
    <source>
        <dbReference type="PROSITE" id="PS50987"/>
    </source>
</evidence>
<accession>A0A1X9MAT7</accession>
<evidence type="ECO:0000313" key="4">
    <source>
        <dbReference type="Proteomes" id="UP000193006"/>
    </source>
</evidence>
<dbReference type="InterPro" id="IPR011991">
    <property type="entry name" value="ArsR-like_HTH"/>
</dbReference>
<dbReference type="SMART" id="SM00418">
    <property type="entry name" value="HTH_ARSR"/>
    <property type="match status" value="1"/>
</dbReference>
<dbReference type="PANTHER" id="PTHR38600:SF2">
    <property type="entry name" value="SLL0088 PROTEIN"/>
    <property type="match status" value="1"/>
</dbReference>
<dbReference type="Gene3D" id="1.10.10.10">
    <property type="entry name" value="Winged helix-like DNA-binding domain superfamily/Winged helix DNA-binding domain"/>
    <property type="match status" value="1"/>
</dbReference>
<evidence type="ECO:0000256" key="1">
    <source>
        <dbReference type="ARBA" id="ARBA00023125"/>
    </source>
</evidence>
<dbReference type="CDD" id="cd00090">
    <property type="entry name" value="HTH_ARSR"/>
    <property type="match status" value="1"/>
</dbReference>
<dbReference type="GO" id="GO:0003700">
    <property type="term" value="F:DNA-binding transcription factor activity"/>
    <property type="evidence" value="ECO:0007669"/>
    <property type="project" value="InterPro"/>
</dbReference>
<dbReference type="STRING" id="199441.BkAM31D_12130"/>
<dbReference type="RefSeq" id="WP_066149074.1">
    <property type="nucleotide sequence ID" value="NZ_CP020814.1"/>
</dbReference>
<dbReference type="InterPro" id="IPR036390">
    <property type="entry name" value="WH_DNA-bd_sf"/>
</dbReference>
<dbReference type="Proteomes" id="UP000193006">
    <property type="component" value="Chromosome"/>
</dbReference>
<organism evidence="3 4">
    <name type="scientific">Halalkalibacter krulwichiae</name>
    <dbReference type="NCBI Taxonomy" id="199441"/>
    <lineage>
        <taxon>Bacteria</taxon>
        <taxon>Bacillati</taxon>
        <taxon>Bacillota</taxon>
        <taxon>Bacilli</taxon>
        <taxon>Bacillales</taxon>
        <taxon>Bacillaceae</taxon>
        <taxon>Halalkalibacter</taxon>
    </lineage>
</organism>
<dbReference type="EMBL" id="CP020814">
    <property type="protein sequence ID" value="ARK30518.1"/>
    <property type="molecule type" value="Genomic_DNA"/>
</dbReference>
<dbReference type="GO" id="GO:0003677">
    <property type="term" value="F:DNA binding"/>
    <property type="evidence" value="ECO:0007669"/>
    <property type="project" value="UniProtKB-KW"/>
</dbReference>
<dbReference type="PANTHER" id="PTHR38600">
    <property type="entry name" value="TRANSCRIPTIONAL REGULATORY PROTEIN"/>
    <property type="match status" value="1"/>
</dbReference>
<name>A0A1X9MAT7_9BACI</name>
<protein>
    <submittedName>
        <fullName evidence="3">Transcriptional repressor SdpR</fullName>
    </submittedName>
</protein>
<dbReference type="InterPro" id="IPR036388">
    <property type="entry name" value="WH-like_DNA-bd_sf"/>
</dbReference>
<evidence type="ECO:0000313" key="3">
    <source>
        <dbReference type="EMBL" id="ARK30518.1"/>
    </source>
</evidence>
<dbReference type="PROSITE" id="PS50987">
    <property type="entry name" value="HTH_ARSR_2"/>
    <property type="match status" value="1"/>
</dbReference>
<dbReference type="AlphaFoldDB" id="A0A1X9MAT7"/>
<keyword evidence="4" id="KW-1185">Reference proteome</keyword>